<name>A0A2T6BI77_9RHOB</name>
<keyword evidence="1" id="KW-0805">Transcription regulation</keyword>
<dbReference type="GO" id="GO:0006355">
    <property type="term" value="P:regulation of DNA-templated transcription"/>
    <property type="evidence" value="ECO:0007669"/>
    <property type="project" value="InterPro"/>
</dbReference>
<feature type="domain" description="HTH luxR-type" evidence="4">
    <location>
        <begin position="199"/>
        <end position="264"/>
    </location>
</feature>
<dbReference type="SUPFAM" id="SSF75516">
    <property type="entry name" value="Pheromone-binding domain of LuxR-like quorum-sensing transcription factors"/>
    <property type="match status" value="1"/>
</dbReference>
<dbReference type="InterPro" id="IPR016032">
    <property type="entry name" value="Sig_transdc_resp-reg_C-effctor"/>
</dbReference>
<evidence type="ECO:0000313" key="5">
    <source>
        <dbReference type="EMBL" id="PTX55767.1"/>
    </source>
</evidence>
<gene>
    <name evidence="5" type="ORF">C8N43_0411</name>
</gene>
<evidence type="ECO:0000256" key="1">
    <source>
        <dbReference type="ARBA" id="ARBA00023015"/>
    </source>
</evidence>
<dbReference type="Pfam" id="PF03472">
    <property type="entry name" value="Autoind_bind"/>
    <property type="match status" value="1"/>
</dbReference>
<dbReference type="Gene3D" id="3.30.450.80">
    <property type="entry name" value="Transcription factor LuxR-like, autoinducer-binding domain"/>
    <property type="match status" value="1"/>
</dbReference>
<dbReference type="PROSITE" id="PS00622">
    <property type="entry name" value="HTH_LUXR_1"/>
    <property type="match status" value="1"/>
</dbReference>
<dbReference type="InterPro" id="IPR000792">
    <property type="entry name" value="Tscrpt_reg_LuxR_C"/>
</dbReference>
<reference evidence="5 6" key="1">
    <citation type="submission" date="2018-04" db="EMBL/GenBank/DDBJ databases">
        <title>Genomic Encyclopedia of Archaeal and Bacterial Type Strains, Phase II (KMG-II): from individual species to whole genera.</title>
        <authorList>
            <person name="Goeker M."/>
        </authorList>
    </citation>
    <scope>NUCLEOTIDE SEQUENCE [LARGE SCALE GENOMIC DNA]</scope>
    <source>
        <strain evidence="5 6">DSM 100977</strain>
    </source>
</reference>
<dbReference type="EMBL" id="QBKS01000001">
    <property type="protein sequence ID" value="PTX55767.1"/>
    <property type="molecule type" value="Genomic_DNA"/>
</dbReference>
<dbReference type="PANTHER" id="PTHR44688">
    <property type="entry name" value="DNA-BINDING TRANSCRIPTIONAL ACTIVATOR DEVR_DOSR"/>
    <property type="match status" value="1"/>
</dbReference>
<dbReference type="InterPro" id="IPR036693">
    <property type="entry name" value="TF_LuxR_autoind-bd_dom_sf"/>
</dbReference>
<keyword evidence="6" id="KW-1185">Reference proteome</keyword>
<evidence type="ECO:0000259" key="4">
    <source>
        <dbReference type="PROSITE" id="PS50043"/>
    </source>
</evidence>
<accession>A0A2T6BI77</accession>
<evidence type="ECO:0000313" key="6">
    <source>
        <dbReference type="Proteomes" id="UP000243978"/>
    </source>
</evidence>
<dbReference type="PANTHER" id="PTHR44688:SF16">
    <property type="entry name" value="DNA-BINDING TRANSCRIPTIONAL ACTIVATOR DEVR_DOSR"/>
    <property type="match status" value="1"/>
</dbReference>
<dbReference type="PRINTS" id="PR00038">
    <property type="entry name" value="HTHLUXR"/>
</dbReference>
<comment type="caution">
    <text evidence="5">The sequence shown here is derived from an EMBL/GenBank/DDBJ whole genome shotgun (WGS) entry which is preliminary data.</text>
</comment>
<evidence type="ECO:0000256" key="3">
    <source>
        <dbReference type="ARBA" id="ARBA00023163"/>
    </source>
</evidence>
<dbReference type="InterPro" id="IPR036388">
    <property type="entry name" value="WH-like_DNA-bd_sf"/>
</dbReference>
<keyword evidence="2" id="KW-0238">DNA-binding</keyword>
<dbReference type="Gene3D" id="1.10.10.10">
    <property type="entry name" value="Winged helix-like DNA-binding domain superfamily/Winged helix DNA-binding domain"/>
    <property type="match status" value="1"/>
</dbReference>
<dbReference type="PROSITE" id="PS50043">
    <property type="entry name" value="HTH_LUXR_2"/>
    <property type="match status" value="1"/>
</dbReference>
<dbReference type="SMART" id="SM00421">
    <property type="entry name" value="HTH_LUXR"/>
    <property type="match status" value="1"/>
</dbReference>
<dbReference type="GO" id="GO:0003677">
    <property type="term" value="F:DNA binding"/>
    <property type="evidence" value="ECO:0007669"/>
    <property type="project" value="UniProtKB-KW"/>
</dbReference>
<dbReference type="CDD" id="cd06170">
    <property type="entry name" value="LuxR_C_like"/>
    <property type="match status" value="1"/>
</dbReference>
<dbReference type="InterPro" id="IPR005143">
    <property type="entry name" value="TF_LuxR_autoind-bd_dom"/>
</dbReference>
<dbReference type="SUPFAM" id="SSF46894">
    <property type="entry name" value="C-terminal effector domain of the bipartite response regulators"/>
    <property type="match status" value="1"/>
</dbReference>
<dbReference type="Proteomes" id="UP000243978">
    <property type="component" value="Unassembled WGS sequence"/>
</dbReference>
<evidence type="ECO:0000256" key="2">
    <source>
        <dbReference type="ARBA" id="ARBA00023125"/>
    </source>
</evidence>
<keyword evidence="3" id="KW-0804">Transcription</keyword>
<dbReference type="Pfam" id="PF00196">
    <property type="entry name" value="GerE"/>
    <property type="match status" value="1"/>
</dbReference>
<proteinExistence type="predicted"/>
<dbReference type="AlphaFoldDB" id="A0A2T6BI77"/>
<organism evidence="5 6">
    <name type="scientific">Litoreibacter ponti</name>
    <dbReference type="NCBI Taxonomy" id="1510457"/>
    <lineage>
        <taxon>Bacteria</taxon>
        <taxon>Pseudomonadati</taxon>
        <taxon>Pseudomonadota</taxon>
        <taxon>Alphaproteobacteria</taxon>
        <taxon>Rhodobacterales</taxon>
        <taxon>Roseobacteraceae</taxon>
        <taxon>Litoreibacter</taxon>
    </lineage>
</organism>
<sequence length="276" mass="30386">MMTSLNERLSFRRRCGILRTNLSRDERCSRVTLEDFLTRLAGIETADALWTLILDFAHDAGFKLVSYHHFDMAEDGASRETAIQTDGFPREWVCHYIDDALSMVDPIPIAAVMSTEPFFWSDVGERMTLTAHNSAYLDELLAAGLGDGIAMQVFGPLLRNGYFGLGFGGPRREMEQSEIRAIQVGLQAAHLRYCSLVPRAIEGGQLSPREAQVLELVAIGRSNGEVAAALGVSRSTVDTLMKRIFVKLDVDDRTTAAIKAIGAGLISLSRNPAHEK</sequence>
<protein>
    <submittedName>
        <fullName evidence="5">LuxR family transcriptional regulator/LuxR family quorum-sensing system transcriptional regulator CciR</fullName>
    </submittedName>
</protein>